<keyword evidence="1" id="KW-0812">Transmembrane</keyword>
<dbReference type="InterPro" id="IPR038731">
    <property type="entry name" value="RgtA/B/C-like"/>
</dbReference>
<dbReference type="Proteomes" id="UP000176558">
    <property type="component" value="Unassembled WGS sequence"/>
</dbReference>
<feature type="transmembrane region" description="Helical" evidence="1">
    <location>
        <begin position="338"/>
        <end position="358"/>
    </location>
</feature>
<accession>A0A1G2UUJ2</accession>
<sequence length="560" mass="64882">MTLSRKELLIFTVIFLLFVAIHILAIHFPYHQDEYKWVLYSHPEIITPGTVPHPPLTEFIYTKIGPVFGDMNFRFIPFIFGMLNFFLLFYLSKTIFSKKVALWTIFLFTISFYSLLATLMVDVDGAVMPMLFLIMSIGYFKWKESLPNNASNWKWLALIIIGAIGGFLIKVSAILPIITIFLDFLVEKQVFRDKKKILKYLLYAVGGGTILVFVLLLAKFIFPFFNLSYALKYWEHFAVFAGRGWMQTFIQFFKSILYTSPLLILPAFLAGKEIFRKTRVFYLFIFVGIFFYIFAFDFSIGALDRYFQFLIIPLCLISGAVFAGAFEKFFENIKKSHIISLILLIAFLVLIQFIPHTVPSLHPKAEWVGRILSLKWNFLYPFTGGSGPLGFYVSFLFIGLVWIISSIFFLIAWFKISLRNILLISIFALGFLYNGVFREEYLFGWINGSAPKVLAGAVEYIKNNNDIKSVTVYNDNGGYDIQNIGKYHKRLYTDPKFGVEEKMVNLNLYKEHYLEVNIPRIDPNSFYRRYLDSCEVIYKKTDKSISAIVYNCESAPDVKL</sequence>
<evidence type="ECO:0000256" key="1">
    <source>
        <dbReference type="SAM" id="Phobius"/>
    </source>
</evidence>
<feature type="domain" description="Glycosyltransferase RgtA/B/C/D-like" evidence="2">
    <location>
        <begin position="53"/>
        <end position="212"/>
    </location>
</feature>
<dbReference type="EMBL" id="MHWT01000005">
    <property type="protein sequence ID" value="OHB13065.1"/>
    <property type="molecule type" value="Genomic_DNA"/>
</dbReference>
<feature type="transmembrane region" description="Helical" evidence="1">
    <location>
        <begin position="280"/>
        <end position="300"/>
    </location>
</feature>
<dbReference type="AlphaFoldDB" id="A0A1G2UUJ2"/>
<keyword evidence="1" id="KW-0472">Membrane</keyword>
<comment type="caution">
    <text evidence="3">The sequence shown here is derived from an EMBL/GenBank/DDBJ whole genome shotgun (WGS) entry which is preliminary data.</text>
</comment>
<organism evidence="3 4">
    <name type="scientific">Candidatus Zambryskibacteria bacterium RIFCSPLOWO2_12_FULL_39_23</name>
    <dbReference type="NCBI Taxonomy" id="1802776"/>
    <lineage>
        <taxon>Bacteria</taxon>
        <taxon>Candidatus Zambryskiibacteriota</taxon>
    </lineage>
</organism>
<gene>
    <name evidence="3" type="ORF">A3G99_00535</name>
</gene>
<feature type="transmembrane region" description="Helical" evidence="1">
    <location>
        <begin position="100"/>
        <end position="121"/>
    </location>
</feature>
<feature type="transmembrane region" description="Helical" evidence="1">
    <location>
        <begin position="389"/>
        <end position="414"/>
    </location>
</feature>
<feature type="transmembrane region" description="Helical" evidence="1">
    <location>
        <begin position="155"/>
        <end position="185"/>
    </location>
</feature>
<feature type="transmembrane region" description="Helical" evidence="1">
    <location>
        <begin position="73"/>
        <end position="91"/>
    </location>
</feature>
<evidence type="ECO:0000259" key="2">
    <source>
        <dbReference type="Pfam" id="PF13231"/>
    </source>
</evidence>
<feature type="transmembrane region" description="Helical" evidence="1">
    <location>
        <begin position="421"/>
        <end position="437"/>
    </location>
</feature>
<evidence type="ECO:0000313" key="3">
    <source>
        <dbReference type="EMBL" id="OHB13065.1"/>
    </source>
</evidence>
<feature type="transmembrane region" description="Helical" evidence="1">
    <location>
        <begin position="245"/>
        <end position="268"/>
    </location>
</feature>
<reference evidence="3 4" key="1">
    <citation type="journal article" date="2016" name="Nat. Commun.">
        <title>Thousands of microbial genomes shed light on interconnected biogeochemical processes in an aquifer system.</title>
        <authorList>
            <person name="Anantharaman K."/>
            <person name="Brown C.T."/>
            <person name="Hug L.A."/>
            <person name="Sharon I."/>
            <person name="Castelle C.J."/>
            <person name="Probst A.J."/>
            <person name="Thomas B.C."/>
            <person name="Singh A."/>
            <person name="Wilkins M.J."/>
            <person name="Karaoz U."/>
            <person name="Brodie E.L."/>
            <person name="Williams K.H."/>
            <person name="Hubbard S.S."/>
            <person name="Banfield J.F."/>
        </authorList>
    </citation>
    <scope>NUCLEOTIDE SEQUENCE [LARGE SCALE GENOMIC DNA]</scope>
</reference>
<proteinExistence type="predicted"/>
<name>A0A1G2UUJ2_9BACT</name>
<feature type="transmembrane region" description="Helical" evidence="1">
    <location>
        <begin position="197"/>
        <end position="225"/>
    </location>
</feature>
<evidence type="ECO:0000313" key="4">
    <source>
        <dbReference type="Proteomes" id="UP000176558"/>
    </source>
</evidence>
<dbReference type="Pfam" id="PF13231">
    <property type="entry name" value="PMT_2"/>
    <property type="match status" value="1"/>
</dbReference>
<feature type="transmembrane region" description="Helical" evidence="1">
    <location>
        <begin position="306"/>
        <end position="326"/>
    </location>
</feature>
<protein>
    <recommendedName>
        <fullName evidence="2">Glycosyltransferase RgtA/B/C/D-like domain-containing protein</fullName>
    </recommendedName>
</protein>
<keyword evidence="1" id="KW-1133">Transmembrane helix</keyword>
<feature type="transmembrane region" description="Helical" evidence="1">
    <location>
        <begin position="7"/>
        <end position="30"/>
    </location>
</feature>